<proteinExistence type="predicted"/>
<dbReference type="Ensembl" id="ENSUMAT00000022454.1">
    <property type="protein sequence ID" value="ENSUMAP00000018979.1"/>
    <property type="gene ID" value="ENSUMAG00000013938.1"/>
</dbReference>
<dbReference type="OMA" id="LYILCCG"/>
<organism evidence="1">
    <name type="scientific">Ursus maritimus</name>
    <name type="common">Polar bear</name>
    <name type="synonym">Thalarctos maritimus</name>
    <dbReference type="NCBI Taxonomy" id="29073"/>
    <lineage>
        <taxon>Eukaryota</taxon>
        <taxon>Metazoa</taxon>
        <taxon>Chordata</taxon>
        <taxon>Craniata</taxon>
        <taxon>Vertebrata</taxon>
        <taxon>Euteleostomi</taxon>
        <taxon>Mammalia</taxon>
        <taxon>Eutheria</taxon>
        <taxon>Laurasiatheria</taxon>
        <taxon>Carnivora</taxon>
        <taxon>Caniformia</taxon>
        <taxon>Ursidae</taxon>
        <taxon>Ursus</taxon>
    </lineage>
</organism>
<name>A0A452UDT6_URSMA</name>
<dbReference type="GeneTree" id="ENSGT00990000205467"/>
<protein>
    <submittedName>
        <fullName evidence="1">Uncharacterized protein</fullName>
    </submittedName>
</protein>
<evidence type="ECO:0000313" key="1">
    <source>
        <dbReference type="Ensembl" id="ENSUMAP00000018979"/>
    </source>
</evidence>
<accession>A0A452UDT6</accession>
<sequence length="118" mass="13125">MARPPPNSEDPSALPWLPPHPFLLFQGQRFTCQPLHHPLPSLLPQGPPPISFSQAINLEAEMGLLSILWPLFFYCILCCGSSHPSLPLCVCFFKCEATRSLVLFCVSFWWKKGGPSCG</sequence>
<dbReference type="AlphaFoldDB" id="A0A452UDT6"/>
<reference evidence="1" key="1">
    <citation type="submission" date="2019-03" db="UniProtKB">
        <authorList>
            <consortium name="Ensembl"/>
        </authorList>
    </citation>
    <scope>IDENTIFICATION</scope>
</reference>